<evidence type="ECO:0000313" key="7">
    <source>
        <dbReference type="EMBL" id="MDC2828757.1"/>
    </source>
</evidence>
<reference evidence="7" key="1">
    <citation type="submission" date="2023-01" db="EMBL/GenBank/DDBJ databases">
        <title>Genome analysis of 13 Lactobacillus isolated from gut of wild boar.</title>
        <authorList>
            <person name="Papp P."/>
            <person name="Libisch B."/>
            <person name="Nagy T."/>
            <person name="Olasz F."/>
        </authorList>
    </citation>
    <scope>NUCLEOTIDE SEQUENCE</scope>
    <source>
        <strain evidence="7">F146</strain>
    </source>
</reference>
<dbReference type="AlphaFoldDB" id="A0AAJ1HQH6"/>
<dbReference type="InterPro" id="IPR003439">
    <property type="entry name" value="ABC_transporter-like_ATP-bd"/>
</dbReference>
<dbReference type="InterPro" id="IPR030660">
    <property type="entry name" value="ABC_branched_ATPase_LivF/BraG"/>
</dbReference>
<dbReference type="InterPro" id="IPR027417">
    <property type="entry name" value="P-loop_NTPase"/>
</dbReference>
<evidence type="ECO:0000256" key="2">
    <source>
        <dbReference type="ARBA" id="ARBA00022448"/>
    </source>
</evidence>
<organism evidence="7 8">
    <name type="scientific">Limosilactobacillus mucosae</name>
    <name type="common">Lactobacillus mucosae</name>
    <dbReference type="NCBI Taxonomy" id="97478"/>
    <lineage>
        <taxon>Bacteria</taxon>
        <taxon>Bacillati</taxon>
        <taxon>Bacillota</taxon>
        <taxon>Bacilli</taxon>
        <taxon>Lactobacillales</taxon>
        <taxon>Lactobacillaceae</taxon>
        <taxon>Limosilactobacillus</taxon>
    </lineage>
</organism>
<gene>
    <name evidence="7" type="ORF">PO250_00095</name>
</gene>
<evidence type="ECO:0000256" key="3">
    <source>
        <dbReference type="ARBA" id="ARBA00022741"/>
    </source>
</evidence>
<dbReference type="SMART" id="SM00382">
    <property type="entry name" value="AAA"/>
    <property type="match status" value="1"/>
</dbReference>
<dbReference type="GO" id="GO:0005524">
    <property type="term" value="F:ATP binding"/>
    <property type="evidence" value="ECO:0007669"/>
    <property type="project" value="UniProtKB-KW"/>
</dbReference>
<dbReference type="SUPFAM" id="SSF52540">
    <property type="entry name" value="P-loop containing nucleoside triphosphate hydrolases"/>
    <property type="match status" value="1"/>
</dbReference>
<keyword evidence="5" id="KW-0029">Amino-acid transport</keyword>
<dbReference type="GO" id="GO:0015807">
    <property type="term" value="P:L-amino acid transport"/>
    <property type="evidence" value="ECO:0007669"/>
    <property type="project" value="TreeGrafter"/>
</dbReference>
<evidence type="ECO:0000313" key="8">
    <source>
        <dbReference type="Proteomes" id="UP001220670"/>
    </source>
</evidence>
<dbReference type="PANTHER" id="PTHR43820:SF4">
    <property type="entry name" value="HIGH-AFFINITY BRANCHED-CHAIN AMINO ACID TRANSPORT ATP-BINDING PROTEIN LIVF"/>
    <property type="match status" value="1"/>
</dbReference>
<dbReference type="GO" id="GO:0016887">
    <property type="term" value="F:ATP hydrolysis activity"/>
    <property type="evidence" value="ECO:0007669"/>
    <property type="project" value="InterPro"/>
</dbReference>
<dbReference type="Gene3D" id="3.40.50.300">
    <property type="entry name" value="P-loop containing nucleotide triphosphate hydrolases"/>
    <property type="match status" value="1"/>
</dbReference>
<sequence length="238" mass="25967">MPMLQVKDLSISYGAIQAVRHVNFEVKKGEIVTLIGANGAGKSTILKTISGIVKPQSGSIEYQNESLIGKKAPQIVAAGISQVPEGRHVFPAMTVMENLQLGSYLQKNRDQIDQRLQEIFEMFPILKERQHQDAATLSGGEQQMLVMARAMMANPELLLLDEPSMGLAPIYIQKVFDIIQKINAQGTTILLIEQNAHQALSIADRGYVIASGEIQLSGSGQTLLNDPKVKRAYLGESA</sequence>
<keyword evidence="4 7" id="KW-0067">ATP-binding</keyword>
<evidence type="ECO:0000256" key="5">
    <source>
        <dbReference type="ARBA" id="ARBA00022970"/>
    </source>
</evidence>
<accession>A0AAJ1HQH6</accession>
<protein>
    <submittedName>
        <fullName evidence="7">ABC transporter ATP-binding protein</fullName>
    </submittedName>
</protein>
<proteinExistence type="inferred from homology"/>
<evidence type="ECO:0000256" key="1">
    <source>
        <dbReference type="ARBA" id="ARBA00005417"/>
    </source>
</evidence>
<dbReference type="Pfam" id="PF00005">
    <property type="entry name" value="ABC_tran"/>
    <property type="match status" value="1"/>
</dbReference>
<dbReference type="CDD" id="cd03224">
    <property type="entry name" value="ABC_TM1139_LivF_branched"/>
    <property type="match status" value="1"/>
</dbReference>
<dbReference type="PANTHER" id="PTHR43820">
    <property type="entry name" value="HIGH-AFFINITY BRANCHED-CHAIN AMINO ACID TRANSPORT ATP-BINDING PROTEIN LIVF"/>
    <property type="match status" value="1"/>
</dbReference>
<dbReference type="PROSITE" id="PS00211">
    <property type="entry name" value="ABC_TRANSPORTER_1"/>
    <property type="match status" value="1"/>
</dbReference>
<dbReference type="InterPro" id="IPR017871">
    <property type="entry name" value="ABC_transporter-like_CS"/>
</dbReference>
<dbReference type="InterPro" id="IPR052156">
    <property type="entry name" value="BCAA_Transport_ATP-bd_LivF"/>
</dbReference>
<comment type="similarity">
    <text evidence="1">Belongs to the ABC transporter superfamily.</text>
</comment>
<dbReference type="GO" id="GO:0015658">
    <property type="term" value="F:branched-chain amino acid transmembrane transporter activity"/>
    <property type="evidence" value="ECO:0007669"/>
    <property type="project" value="InterPro"/>
</dbReference>
<keyword evidence="2" id="KW-0813">Transport</keyword>
<dbReference type="PIRSF" id="PIRSF039137">
    <property type="entry name" value="ABC_branched_ATPase"/>
    <property type="match status" value="1"/>
</dbReference>
<dbReference type="PROSITE" id="PS50893">
    <property type="entry name" value="ABC_TRANSPORTER_2"/>
    <property type="match status" value="1"/>
</dbReference>
<evidence type="ECO:0000256" key="4">
    <source>
        <dbReference type="ARBA" id="ARBA00022840"/>
    </source>
</evidence>
<name>A0AAJ1HQH6_LIMMU</name>
<keyword evidence="3" id="KW-0547">Nucleotide-binding</keyword>
<evidence type="ECO:0000259" key="6">
    <source>
        <dbReference type="PROSITE" id="PS50893"/>
    </source>
</evidence>
<dbReference type="InterPro" id="IPR003593">
    <property type="entry name" value="AAA+_ATPase"/>
</dbReference>
<dbReference type="Proteomes" id="UP001220670">
    <property type="component" value="Unassembled WGS sequence"/>
</dbReference>
<comment type="caution">
    <text evidence="7">The sequence shown here is derived from an EMBL/GenBank/DDBJ whole genome shotgun (WGS) entry which is preliminary data.</text>
</comment>
<dbReference type="EMBL" id="JAQONE010000001">
    <property type="protein sequence ID" value="MDC2828757.1"/>
    <property type="molecule type" value="Genomic_DNA"/>
</dbReference>
<feature type="domain" description="ABC transporter" evidence="6">
    <location>
        <begin position="4"/>
        <end position="236"/>
    </location>
</feature>